<feature type="transmembrane region" description="Helical" evidence="5">
    <location>
        <begin position="213"/>
        <end position="230"/>
    </location>
</feature>
<evidence type="ECO:0000313" key="7">
    <source>
        <dbReference type="Proteomes" id="UP000718821"/>
    </source>
</evidence>
<name>A0A939B7X4_9BIFI</name>
<proteinExistence type="predicted"/>
<dbReference type="EMBL" id="JACLYU010000003">
    <property type="protein sequence ID" value="MBM6699227.1"/>
    <property type="molecule type" value="Genomic_DNA"/>
</dbReference>
<keyword evidence="2 5" id="KW-0812">Transmembrane</keyword>
<evidence type="ECO:0000313" key="6">
    <source>
        <dbReference type="EMBL" id="MBM6699227.1"/>
    </source>
</evidence>
<reference evidence="6" key="2">
    <citation type="journal article" date="2021" name="Sci. Rep.">
        <title>The distribution of antibiotic resistance genes in chicken gut microbiota commensals.</title>
        <authorList>
            <person name="Juricova H."/>
            <person name="Matiasovicova J."/>
            <person name="Kubasova T."/>
            <person name="Cejkova D."/>
            <person name="Rychlik I."/>
        </authorList>
    </citation>
    <scope>NUCLEOTIDE SEQUENCE</scope>
    <source>
        <strain evidence="6">An836</strain>
    </source>
</reference>
<dbReference type="CDD" id="cd09325">
    <property type="entry name" value="TDT_C4-dicarb_trans"/>
    <property type="match status" value="1"/>
</dbReference>
<feature type="transmembrane region" description="Helical" evidence="5">
    <location>
        <begin position="302"/>
        <end position="325"/>
    </location>
</feature>
<sequence length="357" mass="39526">MSNPNAQNAAARPHSRHYHFHKTVAFPRAGLTLGILALGNLLISMTPDAADWPIRIVFGVAALLLYVNIVLKFLVQPYQVLTDDMQNPVVAPVSATIFMTGMQFATYIAPIGGIWHTLAVLLWYFSVSFNLALMVHITSHFVVKGFELRNVYPTWFVGYVGIVVASATSAPVGQQDLGRIIFWLGFALYMAMLVLVTVRMARIALPEAAKPTFTIYTAPMSLSIAGYTTAFDKPNAWFVLVMLVAAQILFVIVLTQMPRLLRIKFYPSYAAFTFPFVITATALLKALAVFEAAGWAVPAWLHWLQIAETAVACAIVLYVTVEFVIHIADNWHKTEQMVAEEKARLEAEMEGDVATAR</sequence>
<feature type="transmembrane region" description="Helical" evidence="5">
    <location>
        <begin position="236"/>
        <end position="257"/>
    </location>
</feature>
<comment type="caution">
    <text evidence="6">The sequence shown here is derived from an EMBL/GenBank/DDBJ whole genome shotgun (WGS) entry which is preliminary data.</text>
</comment>
<dbReference type="AlphaFoldDB" id="A0A939B7X4"/>
<dbReference type="Gene3D" id="1.50.10.150">
    <property type="entry name" value="Voltage-dependent anion channel"/>
    <property type="match status" value="1"/>
</dbReference>
<evidence type="ECO:0000256" key="5">
    <source>
        <dbReference type="SAM" id="Phobius"/>
    </source>
</evidence>
<dbReference type="GO" id="GO:0005886">
    <property type="term" value="C:plasma membrane"/>
    <property type="evidence" value="ECO:0007669"/>
    <property type="project" value="TreeGrafter"/>
</dbReference>
<keyword evidence="7" id="KW-1185">Reference proteome</keyword>
<feature type="transmembrane region" description="Helical" evidence="5">
    <location>
        <begin position="121"/>
        <end position="143"/>
    </location>
</feature>
<evidence type="ECO:0000256" key="3">
    <source>
        <dbReference type="ARBA" id="ARBA00022989"/>
    </source>
</evidence>
<dbReference type="GO" id="GO:0046583">
    <property type="term" value="F:monoatomic cation efflux transmembrane transporter activity"/>
    <property type="evidence" value="ECO:0007669"/>
    <property type="project" value="TreeGrafter"/>
</dbReference>
<keyword evidence="4 5" id="KW-0472">Membrane</keyword>
<dbReference type="InterPro" id="IPR038665">
    <property type="entry name" value="Voltage-dep_anion_channel_sf"/>
</dbReference>
<gene>
    <name evidence="6" type="ORF">H7U32_02560</name>
</gene>
<evidence type="ECO:0000256" key="1">
    <source>
        <dbReference type="ARBA" id="ARBA00004141"/>
    </source>
</evidence>
<dbReference type="RefSeq" id="WP_204467819.1">
    <property type="nucleotide sequence ID" value="NZ_JACLYU010000003.1"/>
</dbReference>
<feature type="transmembrane region" description="Helical" evidence="5">
    <location>
        <begin position="25"/>
        <end position="46"/>
    </location>
</feature>
<reference evidence="6" key="1">
    <citation type="submission" date="2020-08" db="EMBL/GenBank/DDBJ databases">
        <authorList>
            <person name="Cejkova D."/>
            <person name="Kubasova T."/>
            <person name="Jahodarova E."/>
            <person name="Rychlik I."/>
        </authorList>
    </citation>
    <scope>NUCLEOTIDE SEQUENCE</scope>
    <source>
        <strain evidence="6">An836</strain>
    </source>
</reference>
<dbReference type="Pfam" id="PF03595">
    <property type="entry name" value="SLAC1"/>
    <property type="match status" value="1"/>
</dbReference>
<feature type="transmembrane region" description="Helical" evidence="5">
    <location>
        <begin position="52"/>
        <end position="75"/>
    </location>
</feature>
<comment type="subcellular location">
    <subcellularLocation>
        <location evidence="1">Membrane</location>
        <topology evidence="1">Multi-pass membrane protein</topology>
    </subcellularLocation>
</comment>
<dbReference type="PANTHER" id="PTHR37955">
    <property type="entry name" value="TELLURITE RESISTANCE PROTEIN TEHA"/>
    <property type="match status" value="1"/>
</dbReference>
<feature type="transmembrane region" description="Helical" evidence="5">
    <location>
        <begin position="180"/>
        <end position="201"/>
    </location>
</feature>
<evidence type="ECO:0000256" key="4">
    <source>
        <dbReference type="ARBA" id="ARBA00023136"/>
    </source>
</evidence>
<keyword evidence="3 5" id="KW-1133">Transmembrane helix</keyword>
<feature type="transmembrane region" description="Helical" evidence="5">
    <location>
        <begin position="87"/>
        <end position="109"/>
    </location>
</feature>
<accession>A0A939B7X4</accession>
<dbReference type="InterPro" id="IPR004695">
    <property type="entry name" value="SLAC1/Mae1/Ssu1/TehA"/>
</dbReference>
<feature type="transmembrane region" description="Helical" evidence="5">
    <location>
        <begin position="155"/>
        <end position="174"/>
    </location>
</feature>
<organism evidence="6 7">
    <name type="scientific">Bifidobacterium pullorum subsp. saeculare</name>
    <dbReference type="NCBI Taxonomy" id="78257"/>
    <lineage>
        <taxon>Bacteria</taxon>
        <taxon>Bacillati</taxon>
        <taxon>Actinomycetota</taxon>
        <taxon>Actinomycetes</taxon>
        <taxon>Bifidobacteriales</taxon>
        <taxon>Bifidobacteriaceae</taxon>
        <taxon>Bifidobacterium</taxon>
    </lineage>
</organism>
<evidence type="ECO:0000256" key="2">
    <source>
        <dbReference type="ARBA" id="ARBA00022692"/>
    </source>
</evidence>
<dbReference type="Proteomes" id="UP000718821">
    <property type="component" value="Unassembled WGS sequence"/>
</dbReference>
<feature type="transmembrane region" description="Helical" evidence="5">
    <location>
        <begin position="269"/>
        <end position="290"/>
    </location>
</feature>
<protein>
    <submittedName>
        <fullName evidence="6">TDT family transporter</fullName>
    </submittedName>
</protein>
<dbReference type="InterPro" id="IPR052951">
    <property type="entry name" value="Tellurite_res_ion_channel"/>
</dbReference>
<dbReference type="PANTHER" id="PTHR37955:SF1">
    <property type="entry name" value="DEP DOMAIN-CONTAINING PROTEIN"/>
    <property type="match status" value="1"/>
</dbReference>